<sequence length="204" mass="23286">MTFLNIISIADVIPSPWKSIVNICEIFGVVSLVLAVATRTVQAALTSPCPEYFTYEISPSTPDRWHGVLVLPPEMVADYMWIYIALNRKTHMFASDSESTSTENLQEFIMHRRDYFNYESTRSEETVRFVTSYDYARPIPRVKIIRVNGREICRDNNTTQVGNEISFPTRPELPNMLLISKLNATGYTPEFLTIFQNSTSGVAR</sequence>
<name>A0A8R2DND3_BOMMO</name>
<keyword evidence="3" id="KW-1185">Reference proteome</keyword>
<proteinExistence type="predicted"/>
<organism evidence="2 3">
    <name type="scientific">Bombyx mori</name>
    <name type="common">Silk moth</name>
    <dbReference type="NCBI Taxonomy" id="7091"/>
    <lineage>
        <taxon>Eukaryota</taxon>
        <taxon>Metazoa</taxon>
        <taxon>Ecdysozoa</taxon>
        <taxon>Arthropoda</taxon>
        <taxon>Hexapoda</taxon>
        <taxon>Insecta</taxon>
        <taxon>Pterygota</taxon>
        <taxon>Neoptera</taxon>
        <taxon>Endopterygota</taxon>
        <taxon>Lepidoptera</taxon>
        <taxon>Glossata</taxon>
        <taxon>Ditrysia</taxon>
        <taxon>Bombycoidea</taxon>
        <taxon>Bombycidae</taxon>
        <taxon>Bombycinae</taxon>
        <taxon>Bombyx</taxon>
    </lineage>
</organism>
<evidence type="ECO:0000313" key="2">
    <source>
        <dbReference type="EnsemblMetazoa" id="XP_021205496.1"/>
    </source>
</evidence>
<dbReference type="GeneID" id="101746300"/>
<dbReference type="Pfam" id="PF16030">
    <property type="entry name" value="GD_N"/>
    <property type="match status" value="1"/>
</dbReference>
<reference evidence="2" key="2">
    <citation type="submission" date="2022-06" db="UniProtKB">
        <authorList>
            <consortium name="EnsemblMetazoa"/>
        </authorList>
    </citation>
    <scope>IDENTIFICATION</scope>
    <source>
        <strain evidence="2">p50T (Dazao)</strain>
    </source>
</reference>
<evidence type="ECO:0000313" key="3">
    <source>
        <dbReference type="Proteomes" id="UP000005204"/>
    </source>
</evidence>
<evidence type="ECO:0000259" key="1">
    <source>
        <dbReference type="Pfam" id="PF16030"/>
    </source>
</evidence>
<dbReference type="Proteomes" id="UP000005204">
    <property type="component" value="Unassembled WGS sequence"/>
</dbReference>
<dbReference type="RefSeq" id="XP_021205496.1">
    <property type="nucleotide sequence ID" value="XM_021349821.3"/>
</dbReference>
<reference evidence="3" key="1">
    <citation type="journal article" date="2008" name="Insect Biochem. Mol. Biol.">
        <title>The genome of a lepidopteran model insect, the silkworm Bombyx mori.</title>
        <authorList>
            <consortium name="International Silkworm Genome Consortium"/>
        </authorList>
    </citation>
    <scope>NUCLEOTIDE SEQUENCE [LARGE SCALE GENOMIC DNA]</scope>
    <source>
        <strain evidence="3">p50T</strain>
    </source>
</reference>
<dbReference type="EnsemblMetazoa" id="XM_021349821.2">
    <property type="protein sequence ID" value="XP_021205496.1"/>
    <property type="gene ID" value="LOC101746300"/>
</dbReference>
<dbReference type="InterPro" id="IPR031986">
    <property type="entry name" value="GD_N"/>
</dbReference>
<accession>A0A8R2DND3</accession>
<dbReference type="KEGG" id="bmor:101746300"/>
<protein>
    <recommendedName>
        <fullName evidence="1">Serine protease gd N-terminal domain-containing protein</fullName>
    </recommendedName>
</protein>
<dbReference type="AlphaFoldDB" id="A0A8R2DND3"/>
<feature type="domain" description="Serine protease gd N-terminal" evidence="1">
    <location>
        <begin position="47"/>
        <end position="160"/>
    </location>
</feature>